<accession>A0A922NSS3</accession>
<protein>
    <submittedName>
        <fullName evidence="2">Exported protein</fullName>
    </submittedName>
</protein>
<organism evidence="2 3">
    <name type="scientific">Streptococcus equi subsp. ruminatorum CECT 5772</name>
    <dbReference type="NCBI Taxonomy" id="1051981"/>
    <lineage>
        <taxon>Bacteria</taxon>
        <taxon>Bacillati</taxon>
        <taxon>Bacillota</taxon>
        <taxon>Bacilli</taxon>
        <taxon>Lactobacillales</taxon>
        <taxon>Streptococcaceae</taxon>
        <taxon>Streptococcus</taxon>
    </lineage>
</organism>
<sequence length="109" mass="12201">MKKLLLTSAAALALATVTLSTAKVEAASHSQRTVQRSNNDTTSLSAARWGSRLQILNLLTRFKHKLGEDGFRSYNRQFRARVGAAKSVSEIDELYNDFEKELEELEDLT</sequence>
<feature type="signal peptide" evidence="1">
    <location>
        <begin position="1"/>
        <end position="22"/>
    </location>
</feature>
<dbReference type="EMBL" id="AWEX01000102">
    <property type="protein sequence ID" value="KED03677.1"/>
    <property type="molecule type" value="Genomic_DNA"/>
</dbReference>
<name>A0A922NSS3_9STRE</name>
<feature type="chain" id="PRO_5038798849" evidence="1">
    <location>
        <begin position="23"/>
        <end position="109"/>
    </location>
</feature>
<gene>
    <name evidence="2" type="ORF">CECT5772_09472</name>
</gene>
<dbReference type="RefSeq" id="WP_037581714.1">
    <property type="nucleotide sequence ID" value="NZ_AWEX01000102.1"/>
</dbReference>
<keyword evidence="1" id="KW-0732">Signal</keyword>
<dbReference type="AlphaFoldDB" id="A0A922NSS3"/>
<evidence type="ECO:0000313" key="2">
    <source>
        <dbReference type="EMBL" id="KED03677.1"/>
    </source>
</evidence>
<reference evidence="2 3" key="1">
    <citation type="journal article" date="2014" name="Int. J. Syst. Evol. Microbiol.">
        <title>Phylogenomics and the dynamic genome evolution of the genus Streptococcus.</title>
        <authorList>
            <consortium name="The Broad Institute Genome Sequencing Platform"/>
            <person name="Richards V.P."/>
            <person name="Palmer S.R."/>
            <person name="Pavinski Bitar P.D."/>
            <person name="Qin X."/>
            <person name="Weinstock G.M."/>
            <person name="Highlander S.K."/>
            <person name="Town C.D."/>
            <person name="Burne R.A."/>
            <person name="Stanhope M.J."/>
        </authorList>
    </citation>
    <scope>NUCLEOTIDE SEQUENCE [LARGE SCALE GENOMIC DNA]</scope>
    <source>
        <strain evidence="2 3">CECT 5772</strain>
    </source>
</reference>
<comment type="caution">
    <text evidence="2">The sequence shown here is derived from an EMBL/GenBank/DDBJ whole genome shotgun (WGS) entry which is preliminary data.</text>
</comment>
<evidence type="ECO:0000256" key="1">
    <source>
        <dbReference type="SAM" id="SignalP"/>
    </source>
</evidence>
<proteinExistence type="predicted"/>
<dbReference type="Proteomes" id="UP000028704">
    <property type="component" value="Unassembled WGS sequence"/>
</dbReference>
<evidence type="ECO:0000313" key="3">
    <source>
        <dbReference type="Proteomes" id="UP000028704"/>
    </source>
</evidence>